<feature type="coiled-coil region" evidence="2">
    <location>
        <begin position="58"/>
        <end position="102"/>
    </location>
</feature>
<evidence type="ECO:0000313" key="3">
    <source>
        <dbReference type="EMBL" id="XBW07136.1"/>
    </source>
</evidence>
<keyword evidence="2" id="KW-0175">Coiled coil</keyword>
<protein>
    <submittedName>
        <fullName evidence="3">DUF881 domain-containing protein</fullName>
    </submittedName>
</protein>
<dbReference type="KEGG" id="sapp:SAC06_05620"/>
<accession>A0AAU7V753</accession>
<reference evidence="3" key="1">
    <citation type="submission" date="2023-11" db="EMBL/GenBank/DDBJ databases">
        <title>Scrofimicrobium hongkongense sp. nov., isolated from a patient with peritonitis.</title>
        <authorList>
            <person name="Lao H.Y."/>
            <person name="Wong A.Y.P."/>
            <person name="Ng T.L."/>
            <person name="Wong R.Y.L."/>
            <person name="Yau M.C.Y."/>
            <person name="Lam J.Y.W."/>
            <person name="Siu G.K.H."/>
        </authorList>
    </citation>
    <scope>NUCLEOTIDE SEQUENCE</scope>
    <source>
        <strain evidence="3">R131</strain>
    </source>
</reference>
<organism evidence="3">
    <name type="scientific">Scrofimicrobium appendicitidis</name>
    <dbReference type="NCBI Taxonomy" id="3079930"/>
    <lineage>
        <taxon>Bacteria</taxon>
        <taxon>Bacillati</taxon>
        <taxon>Actinomycetota</taxon>
        <taxon>Actinomycetes</taxon>
        <taxon>Actinomycetales</taxon>
        <taxon>Actinomycetaceae</taxon>
        <taxon>Scrofimicrobium</taxon>
    </lineage>
</organism>
<dbReference type="Pfam" id="PF05949">
    <property type="entry name" value="DUF881"/>
    <property type="match status" value="1"/>
</dbReference>
<dbReference type="AlphaFoldDB" id="A0AAU7V753"/>
<sequence length="238" mass="26191">MSSHNRGFFHTFFARPRPLHLIMLVLFVVLGLALATQVKLQRTDPLETLSEDELIQLLSELEGREDGLRAERRQLEQQLRELDSAASQLAATQEAAEKLQRQAQIAAGLVPVKGPGIIIGVADPQHQLTAQVFVTTLAELRNSGAEAISINDVRLTLQSWFSQDGDHIIVDGHTLEAPYTWRAIGDAQTLATAMEIRGGAASQMRAYNAVVTIQQSEELEIKSVAPPLNPKWATVEKD</sequence>
<dbReference type="RefSeq" id="WP_350257342.1">
    <property type="nucleotide sequence ID" value="NZ_CP138335.1"/>
</dbReference>
<name>A0AAU7V753_9ACTO</name>
<proteinExistence type="inferred from homology"/>
<dbReference type="Gene3D" id="3.30.70.1880">
    <property type="entry name" value="Protein of unknown function DUF881"/>
    <property type="match status" value="1"/>
</dbReference>
<dbReference type="InterPro" id="IPR010273">
    <property type="entry name" value="DUF881"/>
</dbReference>
<dbReference type="EMBL" id="CP138335">
    <property type="protein sequence ID" value="XBW07136.1"/>
    <property type="molecule type" value="Genomic_DNA"/>
</dbReference>
<gene>
    <name evidence="3" type="ORF">SAC06_05620</name>
</gene>
<evidence type="ECO:0000256" key="1">
    <source>
        <dbReference type="ARBA" id="ARBA00009108"/>
    </source>
</evidence>
<dbReference type="GO" id="GO:0005886">
    <property type="term" value="C:plasma membrane"/>
    <property type="evidence" value="ECO:0007669"/>
    <property type="project" value="TreeGrafter"/>
</dbReference>
<dbReference type="PANTHER" id="PTHR37313">
    <property type="entry name" value="UPF0749 PROTEIN RV1825"/>
    <property type="match status" value="1"/>
</dbReference>
<comment type="similarity">
    <text evidence="1">Belongs to the UPF0749 family.</text>
</comment>
<dbReference type="PANTHER" id="PTHR37313:SF2">
    <property type="entry name" value="UPF0749 PROTEIN YLXX"/>
    <property type="match status" value="1"/>
</dbReference>
<evidence type="ECO:0000256" key="2">
    <source>
        <dbReference type="SAM" id="Coils"/>
    </source>
</evidence>